<dbReference type="OrthoDB" id="273454at2759"/>
<sequence>MGDFELQMRVMQHSVETDPAPYMSEDVFSTNVDAAHGPDSGVAALATHTNFFHGFTAEEEDEDDENPNDMLLRLLKEVRAVDSDVDDDNDMHKVIDRNSDENAAGVLFSVTDSSGGAKNFNVPYSGAIHSSTTAAGGTVSGGFTVEGNTSYSSAASLPPPPPPPPAYGTPSTAPRSPFINCYSGIPHLTATPGSTKPPPTFAEAMATSHGTPVSLPGRPSSSQERSPAMATYAPPMPAAPQETVLLRNCNGIFLLQPLSKPTPPYTPPAGCNSPPVSPLSRYTLPPAAMMAGPNAATANNSFLGASVAQVSSGRPTASAAVTELPHYAPYGAAGGGSPFISTAVPFVSAMSSVRGTPSFAAAPPPYTGGL</sequence>
<keyword evidence="3" id="KW-1185">Reference proteome</keyword>
<feature type="compositionally biased region" description="Pro residues" evidence="1">
    <location>
        <begin position="157"/>
        <end position="167"/>
    </location>
</feature>
<dbReference type="VEuPathDB" id="TriTrypDB:Lsey_0061_0220"/>
<dbReference type="AlphaFoldDB" id="A0A0N1PCX5"/>
<proteinExistence type="predicted"/>
<gene>
    <name evidence="2" type="ORF">ABL78_2807</name>
</gene>
<organism evidence="2 3">
    <name type="scientific">Leptomonas seymouri</name>
    <dbReference type="NCBI Taxonomy" id="5684"/>
    <lineage>
        <taxon>Eukaryota</taxon>
        <taxon>Discoba</taxon>
        <taxon>Euglenozoa</taxon>
        <taxon>Kinetoplastea</taxon>
        <taxon>Metakinetoplastina</taxon>
        <taxon>Trypanosomatida</taxon>
        <taxon>Trypanosomatidae</taxon>
        <taxon>Leishmaniinae</taxon>
        <taxon>Leptomonas</taxon>
    </lineage>
</organism>
<evidence type="ECO:0000313" key="3">
    <source>
        <dbReference type="Proteomes" id="UP000038009"/>
    </source>
</evidence>
<feature type="region of interest" description="Disordered" evidence="1">
    <location>
        <begin position="150"/>
        <end position="172"/>
    </location>
</feature>
<evidence type="ECO:0000313" key="2">
    <source>
        <dbReference type="EMBL" id="KPI88120.1"/>
    </source>
</evidence>
<comment type="caution">
    <text evidence="2">The sequence shown here is derived from an EMBL/GenBank/DDBJ whole genome shotgun (WGS) entry which is preliminary data.</text>
</comment>
<accession>A0A0N1PCX5</accession>
<dbReference type="Proteomes" id="UP000038009">
    <property type="component" value="Unassembled WGS sequence"/>
</dbReference>
<protein>
    <submittedName>
        <fullName evidence="2">Uncharacterized protein</fullName>
    </submittedName>
</protein>
<dbReference type="EMBL" id="LJSK01000061">
    <property type="protein sequence ID" value="KPI88120.1"/>
    <property type="molecule type" value="Genomic_DNA"/>
</dbReference>
<name>A0A0N1PCX5_LEPSE</name>
<evidence type="ECO:0000256" key="1">
    <source>
        <dbReference type="SAM" id="MobiDB-lite"/>
    </source>
</evidence>
<reference evidence="2 3" key="1">
    <citation type="journal article" date="2015" name="PLoS Pathog.">
        <title>Leptomonas seymouri: Adaptations to the Dixenous Life Cycle Analyzed by Genome Sequencing, Transcriptome Profiling and Co-infection with Leishmania donovani.</title>
        <authorList>
            <person name="Kraeva N."/>
            <person name="Butenko A."/>
            <person name="Hlavacova J."/>
            <person name="Kostygov A."/>
            <person name="Myskova J."/>
            <person name="Grybchuk D."/>
            <person name="Lestinova T."/>
            <person name="Votypka J."/>
            <person name="Volf P."/>
            <person name="Opperdoes F."/>
            <person name="Flegontov P."/>
            <person name="Lukes J."/>
            <person name="Yurchenko V."/>
        </authorList>
    </citation>
    <scope>NUCLEOTIDE SEQUENCE [LARGE SCALE GENOMIC DNA]</scope>
    <source>
        <strain evidence="2 3">ATCC 30220</strain>
    </source>
</reference>
<dbReference type="OMA" id="NCYSGIP"/>
<feature type="region of interest" description="Disordered" evidence="1">
    <location>
        <begin position="208"/>
        <end position="229"/>
    </location>
</feature>